<dbReference type="PROSITE" id="PS00595">
    <property type="entry name" value="AA_TRANSFER_CLASS_5"/>
    <property type="match status" value="1"/>
</dbReference>
<evidence type="ECO:0000256" key="7">
    <source>
        <dbReference type="RuleBase" id="RU004504"/>
    </source>
</evidence>
<accession>A0A383VGE1</accession>
<sequence length="444" mass="48272">MLSHVAKARQAQKLAGLLQQCTRGLAHAIPSDADTPLQAVQADYSYTPAGRNHLFVPGPVNIHDRVLRAMNVPGQNHRDPWFAAFFKDVLADSKYVFQTQAGTPFIFSGTGTGGWEAALTNTLSPGDKIVTFRYGQFSHLWIDMMQRMGLDVTVIDRPWGEGADEAILQDILAKDKDKKIKAVAVVHNETTTGVTSDIKGVRAAMDAASHPALLLVDGVSSIGALEFKFDEWRVDVAVTGSQKALSLPTGLALVCASDKALDHMKTAKLPRCYYDFADQLKTNPAGSTPYTPSLSMLYGLKESIAMLKAEGMDNVVARHHRLAEGTRKAVEGWGLELLCAHPRWRSDSLTVIKTPQGIDSNKIVKHAYSRYNLSIGIGLSQVNGKVFRIGHLGNMDELMMCSAISGAEMAMIDSGMKIKPGSGIGPAIQYWQETAKVIPTREVV</sequence>
<protein>
    <recommendedName>
        <fullName evidence="8">Aminotransferase class V domain-containing protein</fullName>
    </recommendedName>
</protein>
<gene>
    <name evidence="9" type="ORF">BQ4739_LOCUS4787</name>
</gene>
<keyword evidence="5" id="KW-0663">Pyridoxal phosphate</keyword>
<dbReference type="GO" id="GO:0019265">
    <property type="term" value="P:glycine biosynthetic process, by transamination of glyoxylate"/>
    <property type="evidence" value="ECO:0007669"/>
    <property type="project" value="TreeGrafter"/>
</dbReference>
<feature type="domain" description="Aminotransferase class V" evidence="8">
    <location>
        <begin position="96"/>
        <end position="353"/>
    </location>
</feature>
<dbReference type="Gene3D" id="3.90.1150.10">
    <property type="entry name" value="Aspartate Aminotransferase, domain 1"/>
    <property type="match status" value="1"/>
</dbReference>
<reference evidence="9 10" key="1">
    <citation type="submission" date="2016-10" db="EMBL/GenBank/DDBJ databases">
        <authorList>
            <person name="Cai Z."/>
        </authorList>
    </citation>
    <scope>NUCLEOTIDE SEQUENCE [LARGE SCALE GENOMIC DNA]</scope>
</reference>
<evidence type="ECO:0000256" key="2">
    <source>
        <dbReference type="ARBA" id="ARBA00009236"/>
    </source>
</evidence>
<name>A0A383VGE1_TETOB</name>
<dbReference type="FunFam" id="3.40.640.10:FF:000054">
    <property type="entry name" value="Serine--glyoxylate aminotransferase"/>
    <property type="match status" value="1"/>
</dbReference>
<evidence type="ECO:0000313" key="10">
    <source>
        <dbReference type="Proteomes" id="UP000256970"/>
    </source>
</evidence>
<evidence type="ECO:0000256" key="5">
    <source>
        <dbReference type="ARBA" id="ARBA00022898"/>
    </source>
</evidence>
<dbReference type="GO" id="GO:0004760">
    <property type="term" value="F:L-serine-pyruvate transaminase activity"/>
    <property type="evidence" value="ECO:0007669"/>
    <property type="project" value="TreeGrafter"/>
</dbReference>
<proteinExistence type="inferred from homology"/>
<dbReference type="GO" id="GO:0005777">
    <property type="term" value="C:peroxisome"/>
    <property type="evidence" value="ECO:0007669"/>
    <property type="project" value="TreeGrafter"/>
</dbReference>
<comment type="cofactor">
    <cofactor evidence="1 7">
        <name>pyridoxal 5'-phosphate</name>
        <dbReference type="ChEBI" id="CHEBI:597326"/>
    </cofactor>
</comment>
<dbReference type="CDD" id="cd06451">
    <property type="entry name" value="AGAT_like"/>
    <property type="match status" value="1"/>
</dbReference>
<keyword evidence="4" id="KW-0808">Transferase</keyword>
<dbReference type="SUPFAM" id="SSF53383">
    <property type="entry name" value="PLP-dependent transferases"/>
    <property type="match status" value="1"/>
</dbReference>
<dbReference type="STRING" id="3088.A0A383VGE1"/>
<dbReference type="InterPro" id="IPR020578">
    <property type="entry name" value="Aminotrans_V_PyrdxlP_BS"/>
</dbReference>
<evidence type="ECO:0000256" key="1">
    <source>
        <dbReference type="ARBA" id="ARBA00001933"/>
    </source>
</evidence>
<evidence type="ECO:0000256" key="6">
    <source>
        <dbReference type="RuleBase" id="RU004075"/>
    </source>
</evidence>
<dbReference type="EMBL" id="FNXT01000390">
    <property type="protein sequence ID" value="SZX64271.1"/>
    <property type="molecule type" value="Genomic_DNA"/>
</dbReference>
<keyword evidence="10" id="KW-1185">Reference proteome</keyword>
<dbReference type="Gene3D" id="3.40.640.10">
    <property type="entry name" value="Type I PLP-dependent aspartate aminotransferase-like (Major domain)"/>
    <property type="match status" value="1"/>
</dbReference>
<evidence type="ECO:0000256" key="3">
    <source>
        <dbReference type="ARBA" id="ARBA00022576"/>
    </source>
</evidence>
<evidence type="ECO:0000313" key="9">
    <source>
        <dbReference type="EMBL" id="SZX64271.1"/>
    </source>
</evidence>
<comment type="similarity">
    <text evidence="2 6">Belongs to the class-V pyridoxal-phosphate-dependent aminotransferase family.</text>
</comment>
<dbReference type="PANTHER" id="PTHR21152">
    <property type="entry name" value="AMINOTRANSFERASE CLASS V"/>
    <property type="match status" value="1"/>
</dbReference>
<dbReference type="InterPro" id="IPR000192">
    <property type="entry name" value="Aminotrans_V_dom"/>
</dbReference>
<dbReference type="PANTHER" id="PTHR21152:SF24">
    <property type="entry name" value="ALANINE--GLYOXYLATE AMINOTRANSFERASE 1"/>
    <property type="match status" value="1"/>
</dbReference>
<dbReference type="Pfam" id="PF00266">
    <property type="entry name" value="Aminotran_5"/>
    <property type="match status" value="1"/>
</dbReference>
<dbReference type="InterPro" id="IPR015421">
    <property type="entry name" value="PyrdxlP-dep_Trfase_major"/>
</dbReference>
<dbReference type="AlphaFoldDB" id="A0A383VGE1"/>
<dbReference type="FunFam" id="3.90.1150.10:FF:000031">
    <property type="entry name" value="Serine--glyoxylate aminotransferase"/>
    <property type="match status" value="1"/>
</dbReference>
<dbReference type="InterPro" id="IPR015422">
    <property type="entry name" value="PyrdxlP-dep_Trfase_small"/>
</dbReference>
<evidence type="ECO:0000259" key="8">
    <source>
        <dbReference type="Pfam" id="PF00266"/>
    </source>
</evidence>
<keyword evidence="3" id="KW-0032">Aminotransferase</keyword>
<dbReference type="Proteomes" id="UP000256970">
    <property type="component" value="Unassembled WGS sequence"/>
</dbReference>
<evidence type="ECO:0000256" key="4">
    <source>
        <dbReference type="ARBA" id="ARBA00022679"/>
    </source>
</evidence>
<organism evidence="9 10">
    <name type="scientific">Tetradesmus obliquus</name>
    <name type="common">Green alga</name>
    <name type="synonym">Acutodesmus obliquus</name>
    <dbReference type="NCBI Taxonomy" id="3088"/>
    <lineage>
        <taxon>Eukaryota</taxon>
        <taxon>Viridiplantae</taxon>
        <taxon>Chlorophyta</taxon>
        <taxon>core chlorophytes</taxon>
        <taxon>Chlorophyceae</taxon>
        <taxon>CS clade</taxon>
        <taxon>Sphaeropleales</taxon>
        <taxon>Scenedesmaceae</taxon>
        <taxon>Tetradesmus</taxon>
    </lineage>
</organism>
<dbReference type="InterPro" id="IPR015424">
    <property type="entry name" value="PyrdxlP-dep_Trfase"/>
</dbReference>
<dbReference type="GO" id="GO:0008453">
    <property type="term" value="F:alanine-glyoxylate transaminase activity"/>
    <property type="evidence" value="ECO:0007669"/>
    <property type="project" value="TreeGrafter"/>
</dbReference>